<feature type="transmembrane region" description="Helical" evidence="2">
    <location>
        <begin position="226"/>
        <end position="246"/>
    </location>
</feature>
<dbReference type="PANTHER" id="PTHR31600:SF2">
    <property type="entry name" value="GAMETE ENRICHED GENE 10 PROTEIN-RELATED"/>
    <property type="match status" value="1"/>
</dbReference>
<evidence type="ECO:0000313" key="4">
    <source>
        <dbReference type="Proteomes" id="UP000688137"/>
    </source>
</evidence>
<feature type="transmembrane region" description="Helical" evidence="2">
    <location>
        <begin position="1145"/>
        <end position="1165"/>
    </location>
</feature>
<dbReference type="EMBL" id="CAJJDM010000133">
    <property type="protein sequence ID" value="CAD8106338.1"/>
    <property type="molecule type" value="Genomic_DNA"/>
</dbReference>
<name>A0A8S1PUQ0_PARPR</name>
<dbReference type="InterPro" id="IPR052994">
    <property type="entry name" value="Tiny_macrocysts_regulators"/>
</dbReference>
<dbReference type="OMA" id="YFICIRY"/>
<keyword evidence="2" id="KW-0812">Transmembrane</keyword>
<feature type="region of interest" description="Disordered" evidence="1">
    <location>
        <begin position="1062"/>
        <end position="1086"/>
    </location>
</feature>
<feature type="compositionally biased region" description="Polar residues" evidence="1">
    <location>
        <begin position="1062"/>
        <end position="1077"/>
    </location>
</feature>
<feature type="transmembrane region" description="Helical" evidence="2">
    <location>
        <begin position="80"/>
        <end position="105"/>
    </location>
</feature>
<comment type="caution">
    <text evidence="3">The sequence shown here is derived from an EMBL/GenBank/DDBJ whole genome shotgun (WGS) entry which is preliminary data.</text>
</comment>
<gene>
    <name evidence="3" type="ORF">PPRIM_AZ9-3.1.T1300071</name>
</gene>
<keyword evidence="2" id="KW-1133">Transmembrane helix</keyword>
<keyword evidence="2" id="KW-0472">Membrane</keyword>
<feature type="transmembrane region" description="Helical" evidence="2">
    <location>
        <begin position="1479"/>
        <end position="1504"/>
    </location>
</feature>
<reference evidence="3" key="1">
    <citation type="submission" date="2021-01" db="EMBL/GenBank/DDBJ databases">
        <authorList>
            <consortium name="Genoscope - CEA"/>
            <person name="William W."/>
        </authorList>
    </citation>
    <scope>NUCLEOTIDE SEQUENCE</scope>
</reference>
<feature type="transmembrane region" description="Helical" evidence="2">
    <location>
        <begin position="160"/>
        <end position="182"/>
    </location>
</feature>
<dbReference type="PANTHER" id="PTHR31600">
    <property type="entry name" value="TINY MACROCYSTS PROTEIN B-RELATED"/>
    <property type="match status" value="1"/>
</dbReference>
<feature type="transmembrane region" description="Helical" evidence="2">
    <location>
        <begin position="1730"/>
        <end position="1753"/>
    </location>
</feature>
<dbReference type="Proteomes" id="UP000688137">
    <property type="component" value="Unassembled WGS sequence"/>
</dbReference>
<feature type="transmembrane region" description="Helical" evidence="2">
    <location>
        <begin position="202"/>
        <end position="220"/>
    </location>
</feature>
<evidence type="ECO:0000256" key="1">
    <source>
        <dbReference type="SAM" id="MobiDB-lite"/>
    </source>
</evidence>
<accession>A0A8S1PUQ0</accession>
<feature type="transmembrane region" description="Helical" evidence="2">
    <location>
        <begin position="126"/>
        <end position="148"/>
    </location>
</feature>
<feature type="transmembrane region" description="Helical" evidence="2">
    <location>
        <begin position="258"/>
        <end position="277"/>
    </location>
</feature>
<organism evidence="3 4">
    <name type="scientific">Paramecium primaurelia</name>
    <dbReference type="NCBI Taxonomy" id="5886"/>
    <lineage>
        <taxon>Eukaryota</taxon>
        <taxon>Sar</taxon>
        <taxon>Alveolata</taxon>
        <taxon>Ciliophora</taxon>
        <taxon>Intramacronucleata</taxon>
        <taxon>Oligohymenophorea</taxon>
        <taxon>Peniculida</taxon>
        <taxon>Parameciidae</taxon>
        <taxon>Paramecium</taxon>
    </lineage>
</organism>
<evidence type="ECO:0000313" key="3">
    <source>
        <dbReference type="EMBL" id="CAD8106338.1"/>
    </source>
</evidence>
<sequence>MKFIIFEQLSCLAHLTHNSQPSEFSIIMNVLIVNLQYLALMLPLNGWHLRNYIDGHLYLLKQFAQATLIIPYGFESQIDFGPFALAMVIMLLISFFGIIIILVTFGIFDNQNPKDHYSLRKFIFHYLQICVTTLQLPILFLFFALIIIGQTKINQHDTIINLKSILGLIGILIFSIFVFLYYYFLRAYTFMPFHYFQQKYNLLQIIHYLFNILNVILYIIDNDILIEYVKIAVLFLLFILRLTELYYFRPYIPYINQLLYMSHSSLLVILIIISINILMADKHILHEDQLLYTILVFGSLSYYFSKMHYETKCLSTFDFEMNSFSCIYYTQEMHFKYLQTIENQKQKEFFQLYLYWKAHKVVCTRHWLKETYKTEYNQIQRTYQTIFCILNTELEKAQMDQRVSYEELLLLYISYVAQFCKKPLLAYTELKRYQSQKQIQSYYFICIRYQMSIYLQDLIKNQQQENNQISFQLGKQIQSDRQLSIHDVFETMRFQDQFIPSLIEILSDKINFWTKQIKGFNSIYEVEKLAIAQSQKIHKLTSQIKQYCSIDINNLDHQQINNNVQNLKLLSIFCSSIMNDYYSSQICETAITDVYNIEHTFQEDAITNLAFIQEKAVLIMISLVKNRGKIINKDKKLISQFFGYTEKEIFEIDNISGLMPQYFAEQHDKLLLNYLQTAKSGFFLNFNQVFGLKKEGSLNSYQLKLDNNFSELDDYVLIGCLSEFKKTNDYILFNEEGFLIGMTDNFYYTIINSDDQNFKISKDNIGQINIFLIISNIMDILNEFKNNYGKDVINNQQDRYIKIWKYVNNKDLLENSQKMQYYSSKLNSCYNENSLLKSRTSNISLERERAEIQIYEQLGRSNGEKKKYKGTQLLQSLSIYNIQLGNQLQNIIQALEIKNRSHFMAKTNITYKILGKKTSKKCYFILEIIDLKKADDLLKTNESLINNQYTTSIQTTNKLFLNSDQNQSNLEIFKVDKEEVTPNILKPSQPFLQRLISKYEIKSQQQYLDILGMESARDSVSYGPLSQRINFISPSSKQQQMQELIDKDFTDLQNQLEYINQDINQDNEIPDSSQIKSNSKEQNQKSHNIIEIYQNNKLNQKIEDMDRDVKKSKSSITSGTSGISAISTIKQFQSNTQMTDSLKKLAIINIIIMIIIIGYIMAHLIKLQTYTNQTQQTLANINGPTLFNRYFFKIFTYTWSLVFNTLDIIESSNFIIKSTISEMHELSKIVFIDLSRMYDIFIGIEESGMLSYINLDFLYQSNENVTYTYFINLISAVSDTLFEALKYDVTTLIQIIDRNYLDNLLMLRYNLKNVVVMNSQLIDSLNEVYFKQQDDNIQEFQIQIILEIVFLLIIILSQLIYWKQIEQYCQQILILAGRLQYIQAQEMILRFTFVIETLKSFSGNQSWKKQNFYKLLFFPLNEIGIDTVQSQSRILKDYQSSQISQQLRINQVFDERQKNLKKNLNVMLNSKINNPNTTILKATIQTIITFIIFLIYLLGGFLLFQQQQNDLLPTQQLTLSFIRFTSQLDIVVSTALITKSQPILYDKLVEMNIYTNKEIDRFRDQRKIIKIFISLYSIYYENITSIYENIIKSNKITSEDASTLLSLYQGDFCMEIGSDIPFCNYDTLPNFNSLYGIPDIQDDNREYLSKGIQGIVSKLDTFFKQNYQFEINNTEYFPDKNVTKDILISKDFTNAIMEHFLDTTDGTNLFLDKLMQAINKITNDNLYLSYTYYLITGFLLLVIFLTFYGFWIYNSNHRLILLRLILTNLPIEVLTEQNTLSLLRKLQ</sequence>
<protein>
    <recommendedName>
        <fullName evidence="5">Transmembrane protein</fullName>
    </recommendedName>
</protein>
<keyword evidence="4" id="KW-1185">Reference proteome</keyword>
<evidence type="ECO:0008006" key="5">
    <source>
        <dbReference type="Google" id="ProtNLM"/>
    </source>
</evidence>
<feature type="transmembrane region" description="Helical" evidence="2">
    <location>
        <begin position="1340"/>
        <end position="1362"/>
    </location>
</feature>
<proteinExistence type="predicted"/>
<evidence type="ECO:0000256" key="2">
    <source>
        <dbReference type="SAM" id="Phobius"/>
    </source>
</evidence>